<evidence type="ECO:0000313" key="4">
    <source>
        <dbReference type="EMBL" id="CAD8401372.1"/>
    </source>
</evidence>
<accession>A0A7S0G626</accession>
<protein>
    <recommendedName>
        <fullName evidence="3">CCT domain-containing protein</fullName>
    </recommendedName>
</protein>
<dbReference type="AlphaFoldDB" id="A0A7S0G626"/>
<dbReference type="InterPro" id="IPR010402">
    <property type="entry name" value="CCT_domain"/>
</dbReference>
<dbReference type="GO" id="GO:0005634">
    <property type="term" value="C:nucleus"/>
    <property type="evidence" value="ECO:0007669"/>
    <property type="project" value="UniProtKB-SubCell"/>
</dbReference>
<reference evidence="4" key="1">
    <citation type="submission" date="2021-01" db="EMBL/GenBank/DDBJ databases">
        <authorList>
            <person name="Corre E."/>
            <person name="Pelletier E."/>
            <person name="Niang G."/>
            <person name="Scheremetjew M."/>
            <person name="Finn R."/>
            <person name="Kale V."/>
            <person name="Holt S."/>
            <person name="Cochrane G."/>
            <person name="Meng A."/>
            <person name="Brown T."/>
            <person name="Cohen L."/>
        </authorList>
    </citation>
    <scope>NUCLEOTIDE SEQUENCE</scope>
    <source>
        <strain evidence="4">UTEX LB 2760</strain>
    </source>
</reference>
<dbReference type="PANTHER" id="PTHR31319">
    <property type="entry name" value="ZINC FINGER PROTEIN CONSTANS-LIKE 4"/>
    <property type="match status" value="1"/>
</dbReference>
<dbReference type="InterPro" id="IPR045281">
    <property type="entry name" value="CONSTANS-like"/>
</dbReference>
<organism evidence="4">
    <name type="scientific">Rhodosorus marinus</name>
    <dbReference type="NCBI Taxonomy" id="101924"/>
    <lineage>
        <taxon>Eukaryota</taxon>
        <taxon>Rhodophyta</taxon>
        <taxon>Stylonematophyceae</taxon>
        <taxon>Stylonematales</taxon>
        <taxon>Stylonemataceae</taxon>
        <taxon>Rhodosorus</taxon>
    </lineage>
</organism>
<dbReference type="Pfam" id="PF06203">
    <property type="entry name" value="CCT"/>
    <property type="match status" value="1"/>
</dbReference>
<keyword evidence="2" id="KW-0539">Nucleus</keyword>
<sequence length="132" mass="14976">MMEIGNHRSFDLELGGGNDGSDVLDYWLTGMEEQLFSPVGSDISDFLDLKEDSKAEAEIAKCSETETRDEAPVGVVDSLETSKVWTRLEALQRYKLKRQNRKYGKKIRYECRKKIAAGRPRSGGRFVRVANK</sequence>
<dbReference type="PROSITE" id="PS51017">
    <property type="entry name" value="CCT"/>
    <property type="match status" value="1"/>
</dbReference>
<evidence type="ECO:0000259" key="3">
    <source>
        <dbReference type="PROSITE" id="PS51017"/>
    </source>
</evidence>
<feature type="domain" description="CCT" evidence="3">
    <location>
        <begin position="87"/>
        <end position="129"/>
    </location>
</feature>
<evidence type="ECO:0000256" key="1">
    <source>
        <dbReference type="ARBA" id="ARBA00004123"/>
    </source>
</evidence>
<evidence type="ECO:0000256" key="2">
    <source>
        <dbReference type="ARBA" id="ARBA00023242"/>
    </source>
</evidence>
<dbReference type="EMBL" id="HBEK01020862">
    <property type="protein sequence ID" value="CAD8401372.1"/>
    <property type="molecule type" value="Transcribed_RNA"/>
</dbReference>
<proteinExistence type="predicted"/>
<name>A0A7S0G626_9RHOD</name>
<comment type="subcellular location">
    <subcellularLocation>
        <location evidence="1">Nucleus</location>
    </subcellularLocation>
</comment>
<gene>
    <name evidence="4" type="ORF">RMAR0315_LOCUS11376</name>
</gene>
<dbReference type="PANTHER" id="PTHR31319:SF77">
    <property type="entry name" value="ZINC FINGER PROTEIN CONSTANS-LIKE 4"/>
    <property type="match status" value="1"/>
</dbReference>